<proteinExistence type="predicted"/>
<protein>
    <submittedName>
        <fullName evidence="1">Uncharacterized protein</fullName>
    </submittedName>
</protein>
<dbReference type="Proteomes" id="UP000010448">
    <property type="component" value="Unassembled WGS sequence"/>
</dbReference>
<evidence type="ECO:0000313" key="2">
    <source>
        <dbReference type="Proteomes" id="UP000010448"/>
    </source>
</evidence>
<dbReference type="EMBL" id="AMWJ02000002">
    <property type="protein sequence ID" value="NNJ16375.1"/>
    <property type="molecule type" value="Genomic_DNA"/>
</dbReference>
<dbReference type="RefSeq" id="WP_009396438.1">
    <property type="nucleotide sequence ID" value="NZ_AMWJ02000002.1"/>
</dbReference>
<organism evidence="1 2">
    <name type="scientific">Pseudomonas bharatica CSV86</name>
    <dbReference type="NCBI Taxonomy" id="1005395"/>
    <lineage>
        <taxon>Bacteria</taxon>
        <taxon>Pseudomonadati</taxon>
        <taxon>Pseudomonadota</taxon>
        <taxon>Gammaproteobacteria</taxon>
        <taxon>Pseudomonadales</taxon>
        <taxon>Pseudomonadaceae</taxon>
        <taxon>Pseudomonas</taxon>
        <taxon>Pseudomonas bharatica</taxon>
    </lineage>
</organism>
<accession>L1M502</accession>
<dbReference type="OrthoDB" id="6892512at2"/>
<comment type="caution">
    <text evidence="1">The sequence shown here is derived from an EMBL/GenBank/DDBJ whole genome shotgun (WGS) entry which is preliminary data.</text>
</comment>
<gene>
    <name evidence="1" type="ORF">CSV86_014695</name>
</gene>
<keyword evidence="2" id="KW-1185">Reference proteome</keyword>
<dbReference type="AlphaFoldDB" id="L1M502"/>
<sequence length="109" mass="11775">MSHQFKPGDLALIVGAFRFVENIGKTCTLVQHLSKGDIYQLPDGRKAVTLAESGWLVEGDGIIGLACLLVDGDVVRVDDIGVANPRNLMPLRGDFEPEQQKAKEAEPCA</sequence>
<name>L1M502_9PSED</name>
<reference evidence="1 2" key="1">
    <citation type="journal article" date="2013" name="Genome Announc.">
        <title>Genome Sequence of Naphthalene-Degrading Soil Bacterium Pseudomonas putida CSV86.</title>
        <authorList>
            <person name="Phale P.S."/>
            <person name="Paliwal V."/>
            <person name="Raju S.C."/>
            <person name="Modak A."/>
            <person name="Purohit H.J."/>
        </authorList>
    </citation>
    <scope>NUCLEOTIDE SEQUENCE [LARGE SCALE GENOMIC DNA]</scope>
    <source>
        <strain evidence="1 2">CSV86</strain>
    </source>
</reference>
<evidence type="ECO:0000313" key="1">
    <source>
        <dbReference type="EMBL" id="NNJ16375.1"/>
    </source>
</evidence>